<evidence type="ECO:0000313" key="1">
    <source>
        <dbReference type="EMBL" id="JAD34064.1"/>
    </source>
</evidence>
<protein>
    <submittedName>
        <fullName evidence="1">Uncharacterized protein</fullName>
    </submittedName>
</protein>
<reference evidence="1" key="1">
    <citation type="submission" date="2014-09" db="EMBL/GenBank/DDBJ databases">
        <authorList>
            <person name="Magalhaes I.L.F."/>
            <person name="Oliveira U."/>
            <person name="Santos F.R."/>
            <person name="Vidigal T.H.D.A."/>
            <person name="Brescovit A.D."/>
            <person name="Santos A.J."/>
        </authorList>
    </citation>
    <scope>NUCLEOTIDE SEQUENCE</scope>
    <source>
        <tissue evidence="1">Shoot tissue taken approximately 20 cm above the soil surface</tissue>
    </source>
</reference>
<reference evidence="1" key="2">
    <citation type="journal article" date="2015" name="Data Brief">
        <title>Shoot transcriptome of the giant reed, Arundo donax.</title>
        <authorList>
            <person name="Barrero R.A."/>
            <person name="Guerrero F.D."/>
            <person name="Moolhuijzen P."/>
            <person name="Goolsby J.A."/>
            <person name="Tidwell J."/>
            <person name="Bellgard S.E."/>
            <person name="Bellgard M.I."/>
        </authorList>
    </citation>
    <scope>NUCLEOTIDE SEQUENCE</scope>
    <source>
        <tissue evidence="1">Shoot tissue taken approximately 20 cm above the soil surface</tissue>
    </source>
</reference>
<proteinExistence type="predicted"/>
<name>A0A0A8Z3V8_ARUDO</name>
<dbReference type="EMBL" id="GBRH01263831">
    <property type="protein sequence ID" value="JAD34064.1"/>
    <property type="molecule type" value="Transcribed_RNA"/>
</dbReference>
<dbReference type="AlphaFoldDB" id="A0A0A8Z3V8"/>
<organism evidence="1">
    <name type="scientific">Arundo donax</name>
    <name type="common">Giant reed</name>
    <name type="synonym">Donax arundinaceus</name>
    <dbReference type="NCBI Taxonomy" id="35708"/>
    <lineage>
        <taxon>Eukaryota</taxon>
        <taxon>Viridiplantae</taxon>
        <taxon>Streptophyta</taxon>
        <taxon>Embryophyta</taxon>
        <taxon>Tracheophyta</taxon>
        <taxon>Spermatophyta</taxon>
        <taxon>Magnoliopsida</taxon>
        <taxon>Liliopsida</taxon>
        <taxon>Poales</taxon>
        <taxon>Poaceae</taxon>
        <taxon>PACMAD clade</taxon>
        <taxon>Arundinoideae</taxon>
        <taxon>Arundineae</taxon>
        <taxon>Arundo</taxon>
    </lineage>
</organism>
<accession>A0A0A8Z3V8</accession>
<sequence>MHVELVLDWEQVAFLNHQCDGYRELPPGFS</sequence>